<dbReference type="InterPro" id="IPR005149">
    <property type="entry name" value="Tscrpt_reg_PadR_N"/>
</dbReference>
<evidence type="ECO:0000313" key="3">
    <source>
        <dbReference type="Proteomes" id="UP001243212"/>
    </source>
</evidence>
<organism evidence="2 3">
    <name type="scientific">Trueperella bonasi</name>
    <dbReference type="NCBI Taxonomy" id="312286"/>
    <lineage>
        <taxon>Bacteria</taxon>
        <taxon>Bacillati</taxon>
        <taxon>Actinomycetota</taxon>
        <taxon>Actinomycetes</taxon>
        <taxon>Actinomycetales</taxon>
        <taxon>Actinomycetaceae</taxon>
        <taxon>Trueperella</taxon>
    </lineage>
</organism>
<dbReference type="InterPro" id="IPR036390">
    <property type="entry name" value="WH_DNA-bd_sf"/>
</dbReference>
<keyword evidence="3" id="KW-1185">Reference proteome</keyword>
<dbReference type="Gene3D" id="1.10.10.10">
    <property type="entry name" value="Winged helix-like DNA-binding domain superfamily/Winged helix DNA-binding domain"/>
    <property type="match status" value="1"/>
</dbReference>
<gene>
    <name evidence="2" type="ORF">J2S70_000478</name>
</gene>
<proteinExistence type="predicted"/>
<dbReference type="PANTHER" id="PTHR33169:SF14">
    <property type="entry name" value="TRANSCRIPTIONAL REGULATOR RV3488"/>
    <property type="match status" value="1"/>
</dbReference>
<feature type="domain" description="Transcription regulator PadR N-terminal" evidence="1">
    <location>
        <begin position="17"/>
        <end position="88"/>
    </location>
</feature>
<sequence>MRETSSQMRKGTVELAILTLLARRDYYGGELVNALAEYHGLDSSSGTVYPILKRLAKARHLSTRWEESPAGPPRKYYTLTDSGRKHLHSLTANWHALQAALNAILSKD</sequence>
<dbReference type="RefSeq" id="WP_307682149.1">
    <property type="nucleotide sequence ID" value="NZ_JAUSQX010000001.1"/>
</dbReference>
<dbReference type="PANTHER" id="PTHR33169">
    <property type="entry name" value="PADR-FAMILY TRANSCRIPTIONAL REGULATOR"/>
    <property type="match status" value="1"/>
</dbReference>
<dbReference type="Pfam" id="PF03551">
    <property type="entry name" value="PadR"/>
    <property type="match status" value="1"/>
</dbReference>
<name>A0ABT9NET0_9ACTO</name>
<evidence type="ECO:0000313" key="2">
    <source>
        <dbReference type="EMBL" id="MDP9805896.1"/>
    </source>
</evidence>
<protein>
    <submittedName>
        <fullName evidence="2">PadR family transcriptional regulator PadR</fullName>
    </submittedName>
</protein>
<evidence type="ECO:0000259" key="1">
    <source>
        <dbReference type="Pfam" id="PF03551"/>
    </source>
</evidence>
<dbReference type="EMBL" id="JAUSQX010000001">
    <property type="protein sequence ID" value="MDP9805896.1"/>
    <property type="molecule type" value="Genomic_DNA"/>
</dbReference>
<reference evidence="2 3" key="1">
    <citation type="submission" date="2023-07" db="EMBL/GenBank/DDBJ databases">
        <title>Sequencing the genomes of 1000 actinobacteria strains.</title>
        <authorList>
            <person name="Klenk H.-P."/>
        </authorList>
    </citation>
    <scope>NUCLEOTIDE SEQUENCE [LARGE SCALE GENOMIC DNA]</scope>
    <source>
        <strain evidence="2 3">DSM 17163</strain>
    </source>
</reference>
<accession>A0ABT9NET0</accession>
<dbReference type="Proteomes" id="UP001243212">
    <property type="component" value="Unassembled WGS sequence"/>
</dbReference>
<comment type="caution">
    <text evidence="2">The sequence shown here is derived from an EMBL/GenBank/DDBJ whole genome shotgun (WGS) entry which is preliminary data.</text>
</comment>
<dbReference type="SUPFAM" id="SSF46785">
    <property type="entry name" value="Winged helix' DNA-binding domain"/>
    <property type="match status" value="1"/>
</dbReference>
<dbReference type="InterPro" id="IPR052509">
    <property type="entry name" value="Metal_resp_DNA-bind_regulator"/>
</dbReference>
<dbReference type="InterPro" id="IPR036388">
    <property type="entry name" value="WH-like_DNA-bd_sf"/>
</dbReference>